<protein>
    <recommendedName>
        <fullName evidence="3">Metallo-beta-lactamase domain-containing protein</fullName>
    </recommendedName>
</protein>
<dbReference type="PANTHER" id="PTHR43546:SF7">
    <property type="entry name" value="METALLO-BETA-LACTAMASE DOMAIN-CONTAINING PROTEIN"/>
    <property type="match status" value="1"/>
</dbReference>
<dbReference type="PANTHER" id="PTHR43546">
    <property type="entry name" value="UPF0173 METAL-DEPENDENT HYDROLASE MJ1163-RELATED"/>
    <property type="match status" value="1"/>
</dbReference>
<comment type="caution">
    <text evidence="1">The sequence shown here is derived from an EMBL/GenBank/DDBJ whole genome shotgun (WGS) entry which is preliminary data.</text>
</comment>
<dbReference type="InterPro" id="IPR050114">
    <property type="entry name" value="UPF0173_UPF0282_UlaG_hydrolase"/>
</dbReference>
<keyword evidence="2" id="KW-1185">Reference proteome</keyword>
<evidence type="ECO:0000313" key="1">
    <source>
        <dbReference type="EMBL" id="KAK0703151.1"/>
    </source>
</evidence>
<dbReference type="EMBL" id="JAUIRO010000008">
    <property type="protein sequence ID" value="KAK0703151.1"/>
    <property type="molecule type" value="Genomic_DNA"/>
</dbReference>
<evidence type="ECO:0000313" key="2">
    <source>
        <dbReference type="Proteomes" id="UP001172101"/>
    </source>
</evidence>
<reference evidence="1" key="1">
    <citation type="submission" date="2023-06" db="EMBL/GenBank/DDBJ databases">
        <title>Genome-scale phylogeny and comparative genomics of the fungal order Sordariales.</title>
        <authorList>
            <consortium name="Lawrence Berkeley National Laboratory"/>
            <person name="Hensen N."/>
            <person name="Bonometti L."/>
            <person name="Westerberg I."/>
            <person name="Brannstrom I.O."/>
            <person name="Guillou S."/>
            <person name="Cros-Aarteil S."/>
            <person name="Calhoun S."/>
            <person name="Haridas S."/>
            <person name="Kuo A."/>
            <person name="Mondo S."/>
            <person name="Pangilinan J."/>
            <person name="Riley R."/>
            <person name="LaButti K."/>
            <person name="Andreopoulos B."/>
            <person name="Lipzen A."/>
            <person name="Chen C."/>
            <person name="Yanf M."/>
            <person name="Daum C."/>
            <person name="Ng V."/>
            <person name="Clum A."/>
            <person name="Steindorff A."/>
            <person name="Ohm R."/>
            <person name="Martin F."/>
            <person name="Silar P."/>
            <person name="Natvig D."/>
            <person name="Lalanne C."/>
            <person name="Gautier V."/>
            <person name="Ament-velasquez S.L."/>
            <person name="Kruys A."/>
            <person name="Hutchinson M.I."/>
            <person name="Powell A.J."/>
            <person name="Barry K."/>
            <person name="Miller A.N."/>
            <person name="Grigoriev I.V."/>
            <person name="Debuchy R."/>
            <person name="Gladieux P."/>
            <person name="Thoren M.H."/>
            <person name="Johannesson H."/>
        </authorList>
    </citation>
    <scope>NUCLEOTIDE SEQUENCE</scope>
    <source>
        <strain evidence="1">SMH2392-1A</strain>
    </source>
</reference>
<evidence type="ECO:0008006" key="3">
    <source>
        <dbReference type="Google" id="ProtNLM"/>
    </source>
</evidence>
<proteinExistence type="predicted"/>
<dbReference type="GeneID" id="85331365"/>
<dbReference type="SUPFAM" id="SSF56281">
    <property type="entry name" value="Metallo-hydrolase/oxidoreductase"/>
    <property type="match status" value="1"/>
</dbReference>
<dbReference type="Proteomes" id="UP001172101">
    <property type="component" value="Unassembled WGS sequence"/>
</dbReference>
<accession>A0AA39ZT59</accession>
<dbReference type="RefSeq" id="XP_060290010.1">
    <property type="nucleotide sequence ID" value="XM_060448095.1"/>
</dbReference>
<dbReference type="InterPro" id="IPR036866">
    <property type="entry name" value="RibonucZ/Hydroxyglut_hydro"/>
</dbReference>
<dbReference type="Gene3D" id="3.60.15.10">
    <property type="entry name" value="Ribonuclease Z/Hydroxyacylglutathione hydrolase-like"/>
    <property type="match status" value="2"/>
</dbReference>
<gene>
    <name evidence="1" type="ORF">B0T26DRAFT_876261</name>
</gene>
<organism evidence="1 2">
    <name type="scientific">Lasiosphaeria miniovina</name>
    <dbReference type="NCBI Taxonomy" id="1954250"/>
    <lineage>
        <taxon>Eukaryota</taxon>
        <taxon>Fungi</taxon>
        <taxon>Dikarya</taxon>
        <taxon>Ascomycota</taxon>
        <taxon>Pezizomycotina</taxon>
        <taxon>Sordariomycetes</taxon>
        <taxon>Sordariomycetidae</taxon>
        <taxon>Sordariales</taxon>
        <taxon>Lasiosphaeriaceae</taxon>
        <taxon>Lasiosphaeria</taxon>
    </lineage>
</organism>
<sequence length="169" mass="19128">MRRCDGSIFFIRNTTTVIEWASLRVLIDPNFLHAGNYIHLGPGVTATRLKDLAVDLAELPSLNYILLSHYYEDHFDKLAEASLDRRVPIVTMKVLKGCRYIYISGDTLFVDELQQIPQFLHHQRVDLILVYLSGTTIPGPHIPLLIVAIDAPQGVRLMRLVDPEVTIPV</sequence>
<name>A0AA39ZT59_9PEZI</name>
<dbReference type="AlphaFoldDB" id="A0AA39ZT59"/>